<feature type="transmembrane region" description="Helical" evidence="5">
    <location>
        <begin position="6"/>
        <end position="27"/>
    </location>
</feature>
<dbReference type="PROSITE" id="PS00061">
    <property type="entry name" value="ADH_SHORT"/>
    <property type="match status" value="1"/>
</dbReference>
<dbReference type="CDD" id="cd05356">
    <property type="entry name" value="17beta-HSD1_like_SDR_c"/>
    <property type="match status" value="1"/>
</dbReference>
<reference evidence="7" key="2">
    <citation type="submission" date="2025-08" db="UniProtKB">
        <authorList>
            <consortium name="RefSeq"/>
        </authorList>
    </citation>
    <scope>IDENTIFICATION</scope>
    <source>
        <tissue evidence="7">Leaf</tissue>
    </source>
</reference>
<keyword evidence="2" id="KW-0521">NADP</keyword>
<reference evidence="6" key="1">
    <citation type="journal article" date="2014" name="Nat. Commun.">
        <title>Genome sequence of mungbean and insights into evolution within Vigna species.</title>
        <authorList>
            <person name="Kang Y.J."/>
            <person name="Kim S.K."/>
            <person name="Kim M.Y."/>
            <person name="Lestari P."/>
            <person name="Kim K.H."/>
            <person name="Ha B.K."/>
            <person name="Jun T.H."/>
            <person name="Hwang W.J."/>
            <person name="Lee T."/>
            <person name="Lee J."/>
            <person name="Shim S."/>
            <person name="Yoon M.Y."/>
            <person name="Jang Y.E."/>
            <person name="Han K.S."/>
            <person name="Taeprayoon P."/>
            <person name="Yoon N."/>
            <person name="Somta P."/>
            <person name="Tanya P."/>
            <person name="Kim K.S."/>
            <person name="Gwag J.G."/>
            <person name="Moon J.K."/>
            <person name="Lee Y.H."/>
            <person name="Park B.S."/>
            <person name="Bombarely A."/>
            <person name="Doyle J.J."/>
            <person name="Jackson S.A."/>
            <person name="Schafleitner R."/>
            <person name="Srinives P."/>
            <person name="Varshney R.K."/>
            <person name="Lee S.H."/>
        </authorList>
    </citation>
    <scope>NUCLEOTIDE SEQUENCE [LARGE SCALE GENOMIC DNA]</scope>
    <source>
        <strain evidence="6">cv. VC1973A</strain>
    </source>
</reference>
<accession>A0A1S3TH01</accession>
<keyword evidence="5" id="KW-0812">Transmembrane</keyword>
<evidence type="ECO:0000256" key="3">
    <source>
        <dbReference type="ARBA" id="ARBA00023002"/>
    </source>
</evidence>
<keyword evidence="6" id="KW-1185">Reference proteome</keyword>
<dbReference type="OrthoDB" id="5545019at2759"/>
<name>A0A1S3TH01_VIGRR</name>
<keyword evidence="5" id="KW-1133">Transmembrane helix</keyword>
<dbReference type="PANTHER" id="PTHR43899">
    <property type="entry name" value="RH59310P"/>
    <property type="match status" value="1"/>
</dbReference>
<dbReference type="InterPro" id="IPR020904">
    <property type="entry name" value="Sc_DH/Rdtase_CS"/>
</dbReference>
<dbReference type="PANTHER" id="PTHR43899:SF25">
    <property type="entry name" value="ENOYL-(ACYL CARRIER) REDUCTASE"/>
    <property type="match status" value="1"/>
</dbReference>
<evidence type="ECO:0000313" key="7">
    <source>
        <dbReference type="RefSeq" id="XP_014493036.1"/>
    </source>
</evidence>
<gene>
    <name evidence="7" type="primary">LOC106755396</name>
</gene>
<comment type="subcellular location">
    <subcellularLocation>
        <location evidence="1">Endoplasmic reticulum</location>
    </subcellularLocation>
</comment>
<dbReference type="GeneID" id="106755396"/>
<dbReference type="FunFam" id="3.40.50.720:FF:000137">
    <property type="entry name" value="Hydroxysteroid (17-beta) dehydrogenase 3"/>
    <property type="match status" value="1"/>
</dbReference>
<dbReference type="GO" id="GO:0045703">
    <property type="term" value="F:ketoreductase activity"/>
    <property type="evidence" value="ECO:0007669"/>
    <property type="project" value="TreeGrafter"/>
</dbReference>
<evidence type="ECO:0000256" key="1">
    <source>
        <dbReference type="ARBA" id="ARBA00004240"/>
    </source>
</evidence>
<proteinExistence type="inferred from homology"/>
<dbReference type="Gene3D" id="3.40.50.720">
    <property type="entry name" value="NAD(P)-binding Rossmann-like Domain"/>
    <property type="match status" value="1"/>
</dbReference>
<dbReference type="PIRSF" id="PIRSF000126">
    <property type="entry name" value="11-beta-HSD1"/>
    <property type="match status" value="1"/>
</dbReference>
<dbReference type="PRINTS" id="PR00081">
    <property type="entry name" value="GDHRDH"/>
</dbReference>
<keyword evidence="5" id="KW-0472">Membrane</keyword>
<comment type="similarity">
    <text evidence="4">Belongs to the short-chain dehydrogenases/reductases (SDR) family.</text>
</comment>
<dbReference type="Pfam" id="PF00106">
    <property type="entry name" value="adh_short"/>
    <property type="match status" value="1"/>
</dbReference>
<dbReference type="SUPFAM" id="SSF51735">
    <property type="entry name" value="NAD(P)-binding Rossmann-fold domains"/>
    <property type="match status" value="1"/>
</dbReference>
<dbReference type="RefSeq" id="XP_014493036.1">
    <property type="nucleotide sequence ID" value="XM_014637550.2"/>
</dbReference>
<organism evidence="6 7">
    <name type="scientific">Vigna radiata var. radiata</name>
    <name type="common">Mung bean</name>
    <name type="synonym">Phaseolus aureus</name>
    <dbReference type="NCBI Taxonomy" id="3916"/>
    <lineage>
        <taxon>Eukaryota</taxon>
        <taxon>Viridiplantae</taxon>
        <taxon>Streptophyta</taxon>
        <taxon>Embryophyta</taxon>
        <taxon>Tracheophyta</taxon>
        <taxon>Spermatophyta</taxon>
        <taxon>Magnoliopsida</taxon>
        <taxon>eudicotyledons</taxon>
        <taxon>Gunneridae</taxon>
        <taxon>Pentapetalae</taxon>
        <taxon>rosids</taxon>
        <taxon>fabids</taxon>
        <taxon>Fabales</taxon>
        <taxon>Fabaceae</taxon>
        <taxon>Papilionoideae</taxon>
        <taxon>50 kb inversion clade</taxon>
        <taxon>NPAAA clade</taxon>
        <taxon>indigoferoid/millettioid clade</taxon>
        <taxon>Phaseoleae</taxon>
        <taxon>Vigna</taxon>
    </lineage>
</organism>
<evidence type="ECO:0000313" key="6">
    <source>
        <dbReference type="Proteomes" id="UP000087766"/>
    </source>
</evidence>
<dbReference type="GO" id="GO:0005783">
    <property type="term" value="C:endoplasmic reticulum"/>
    <property type="evidence" value="ECO:0007669"/>
    <property type="project" value="UniProtKB-SubCell"/>
</dbReference>
<keyword evidence="3" id="KW-0560">Oxidoreductase</keyword>
<dbReference type="STRING" id="3916.A0A1S3TH01"/>
<evidence type="ECO:0000256" key="2">
    <source>
        <dbReference type="ARBA" id="ARBA00022857"/>
    </source>
</evidence>
<protein>
    <submittedName>
        <fullName evidence="7">Very-long-chain 3-oxoacyl-CoA reductase 1</fullName>
    </submittedName>
</protein>
<dbReference type="KEGG" id="vra:106755396"/>
<dbReference type="AlphaFoldDB" id="A0A1S3TH01"/>
<dbReference type="InterPro" id="IPR002347">
    <property type="entry name" value="SDR_fam"/>
</dbReference>
<dbReference type="InterPro" id="IPR051019">
    <property type="entry name" value="VLCFA-Steroid_DH"/>
</dbReference>
<dbReference type="Proteomes" id="UP000087766">
    <property type="component" value="Chromosome 2"/>
</dbReference>
<evidence type="ECO:0000256" key="5">
    <source>
        <dbReference type="SAM" id="Phobius"/>
    </source>
</evidence>
<dbReference type="PRINTS" id="PR00080">
    <property type="entry name" value="SDRFAMILY"/>
</dbReference>
<sequence length="334" mass="37543">MEGLDRFLVATSTIGFICVCKVFVKFLKWVWVMFLRPPKNLKEYGSWAIITGSTDGIGKAMAFELASKGLNLLLVGRNPPKLETTLKEIRERHGVEVKFVVIDMQKVSGEEIAKRIEEAIDGLDVGLLVNSAGLAYPYARFFHEVDLELMDAIVKVNVEATTWITKAVIPSMLKKKKGAIVNIGSGSSVVLPSYPLVTLYAATKGYLAMFSRCISLEYKHQGIDIQCQVPLYVSTKMTKMKRSAFVPTPELYSKTCTRWIGYEKLVEPYFLHAVQGFLIRAIPHALMDSYMLRYFLYFRAKGLSKDSNKAKKTSLAASDSQEPNIINQDYSTNY</sequence>
<dbReference type="InterPro" id="IPR036291">
    <property type="entry name" value="NAD(P)-bd_dom_sf"/>
</dbReference>
<evidence type="ECO:0000256" key="4">
    <source>
        <dbReference type="RuleBase" id="RU000363"/>
    </source>
</evidence>